<dbReference type="RefSeq" id="WP_141789120.1">
    <property type="nucleotide sequence ID" value="NZ_BAAAKX010000001.1"/>
</dbReference>
<sequence>MTAGVEAVSSATLEETRHGCEVVVCGRLDVHTVADLRARLHEVLDQGEGDLLVHLAGAEVGDATGLGVIVGVHHRARQLGRRLVLVDVSPRLDRLLRASRLNRVLARADGVGAPATVVPLTA</sequence>
<dbReference type="EMBL" id="VFOQ01000001">
    <property type="protein sequence ID" value="TQL61318.1"/>
    <property type="molecule type" value="Genomic_DNA"/>
</dbReference>
<dbReference type="PANTHER" id="PTHR33495:SF2">
    <property type="entry name" value="ANTI-SIGMA FACTOR ANTAGONIST TM_1081-RELATED"/>
    <property type="match status" value="1"/>
</dbReference>
<dbReference type="InterPro" id="IPR002645">
    <property type="entry name" value="STAS_dom"/>
</dbReference>
<accession>A0A542ZLW5</accession>
<dbReference type="Gene3D" id="3.30.750.24">
    <property type="entry name" value="STAS domain"/>
    <property type="match status" value="1"/>
</dbReference>
<dbReference type="AlphaFoldDB" id="A0A542ZLW5"/>
<reference evidence="2 3" key="1">
    <citation type="submission" date="2019-06" db="EMBL/GenBank/DDBJ databases">
        <title>Sequencing the genomes of 1000 actinobacteria strains.</title>
        <authorList>
            <person name="Klenk H.-P."/>
        </authorList>
    </citation>
    <scope>NUCLEOTIDE SEQUENCE [LARGE SCALE GENOMIC DNA]</scope>
    <source>
        <strain evidence="2 3">DSM 18082</strain>
    </source>
</reference>
<dbReference type="PROSITE" id="PS50801">
    <property type="entry name" value="STAS"/>
    <property type="match status" value="1"/>
</dbReference>
<evidence type="ECO:0000313" key="3">
    <source>
        <dbReference type="Proteomes" id="UP000319514"/>
    </source>
</evidence>
<organism evidence="2 3">
    <name type="scientific">Oryzihumus leptocrescens</name>
    <dbReference type="NCBI Taxonomy" id="297536"/>
    <lineage>
        <taxon>Bacteria</taxon>
        <taxon>Bacillati</taxon>
        <taxon>Actinomycetota</taxon>
        <taxon>Actinomycetes</taxon>
        <taxon>Micrococcales</taxon>
        <taxon>Intrasporangiaceae</taxon>
        <taxon>Oryzihumus</taxon>
    </lineage>
</organism>
<dbReference type="InterPro" id="IPR036513">
    <property type="entry name" value="STAS_dom_sf"/>
</dbReference>
<keyword evidence="3" id="KW-1185">Reference proteome</keyword>
<name>A0A542ZLW5_9MICO</name>
<protein>
    <submittedName>
        <fullName evidence="2">Anti-anti-sigma factor</fullName>
    </submittedName>
</protein>
<proteinExistence type="predicted"/>
<dbReference type="SUPFAM" id="SSF52091">
    <property type="entry name" value="SpoIIaa-like"/>
    <property type="match status" value="1"/>
</dbReference>
<feature type="domain" description="STAS" evidence="1">
    <location>
        <begin position="26"/>
        <end position="122"/>
    </location>
</feature>
<dbReference type="Proteomes" id="UP000319514">
    <property type="component" value="Unassembled WGS sequence"/>
</dbReference>
<dbReference type="GO" id="GO:0043856">
    <property type="term" value="F:anti-sigma factor antagonist activity"/>
    <property type="evidence" value="ECO:0007669"/>
    <property type="project" value="TreeGrafter"/>
</dbReference>
<dbReference type="OrthoDB" id="3216074at2"/>
<dbReference type="Pfam" id="PF01740">
    <property type="entry name" value="STAS"/>
    <property type="match status" value="1"/>
</dbReference>
<gene>
    <name evidence="2" type="ORF">FB474_2726</name>
</gene>
<comment type="caution">
    <text evidence="2">The sequence shown here is derived from an EMBL/GenBank/DDBJ whole genome shotgun (WGS) entry which is preliminary data.</text>
</comment>
<evidence type="ECO:0000259" key="1">
    <source>
        <dbReference type="PROSITE" id="PS50801"/>
    </source>
</evidence>
<dbReference type="CDD" id="cd07043">
    <property type="entry name" value="STAS_anti-anti-sigma_factors"/>
    <property type="match status" value="1"/>
</dbReference>
<evidence type="ECO:0000313" key="2">
    <source>
        <dbReference type="EMBL" id="TQL61318.1"/>
    </source>
</evidence>
<dbReference type="PANTHER" id="PTHR33495">
    <property type="entry name" value="ANTI-SIGMA FACTOR ANTAGONIST TM_1081-RELATED-RELATED"/>
    <property type="match status" value="1"/>
</dbReference>